<keyword evidence="1" id="KW-1133">Transmembrane helix</keyword>
<protein>
    <recommendedName>
        <fullName evidence="4">MFS transporter</fullName>
    </recommendedName>
</protein>
<reference evidence="2 3" key="1">
    <citation type="journal article" date="2019" name="Emerg. Microbes Infect.">
        <title>Comprehensive subspecies identification of 175 nontuberculous mycobacteria species based on 7547 genomic profiles.</title>
        <authorList>
            <person name="Matsumoto Y."/>
            <person name="Kinjo T."/>
            <person name="Motooka D."/>
            <person name="Nabeya D."/>
            <person name="Jung N."/>
            <person name="Uechi K."/>
            <person name="Horii T."/>
            <person name="Iida T."/>
            <person name="Fujita J."/>
            <person name="Nakamura S."/>
        </authorList>
    </citation>
    <scope>NUCLEOTIDE SEQUENCE [LARGE SCALE GENOMIC DNA]</scope>
    <source>
        <strain evidence="2 3">JCM 18113</strain>
    </source>
</reference>
<feature type="transmembrane region" description="Helical" evidence="1">
    <location>
        <begin position="37"/>
        <end position="60"/>
    </location>
</feature>
<proteinExistence type="predicted"/>
<keyword evidence="1" id="KW-0812">Transmembrane</keyword>
<name>A0ABM7JR00_MYCNT</name>
<sequence>MNGASISFHSQNPAPAACFCPIPLCNMVADRRIPARALLLVAGGFALLAGLDAALVPLGLPAPIKTARLTECTVSR</sequence>
<keyword evidence="3" id="KW-1185">Reference proteome</keyword>
<dbReference type="EMBL" id="AP022590">
    <property type="protein sequence ID" value="BBY37960.1"/>
    <property type="molecule type" value="Genomic_DNA"/>
</dbReference>
<gene>
    <name evidence="2" type="ORF">MMAN_20940</name>
</gene>
<evidence type="ECO:0000313" key="2">
    <source>
        <dbReference type="EMBL" id="BBY37960.1"/>
    </source>
</evidence>
<dbReference type="Proteomes" id="UP000465812">
    <property type="component" value="Chromosome"/>
</dbReference>
<evidence type="ECO:0000256" key="1">
    <source>
        <dbReference type="SAM" id="Phobius"/>
    </source>
</evidence>
<organism evidence="2 3">
    <name type="scientific">Mycobacterium mantenii</name>
    <dbReference type="NCBI Taxonomy" id="560555"/>
    <lineage>
        <taxon>Bacteria</taxon>
        <taxon>Bacillati</taxon>
        <taxon>Actinomycetota</taxon>
        <taxon>Actinomycetes</taxon>
        <taxon>Mycobacteriales</taxon>
        <taxon>Mycobacteriaceae</taxon>
        <taxon>Mycobacterium</taxon>
        <taxon>Mycobacterium avium complex (MAC)</taxon>
    </lineage>
</organism>
<evidence type="ECO:0008006" key="4">
    <source>
        <dbReference type="Google" id="ProtNLM"/>
    </source>
</evidence>
<evidence type="ECO:0000313" key="3">
    <source>
        <dbReference type="Proteomes" id="UP000465812"/>
    </source>
</evidence>
<keyword evidence="1" id="KW-0472">Membrane</keyword>
<accession>A0ABM7JR00</accession>